<comment type="subcellular location">
    <subcellularLocation>
        <location evidence="1">Cell membrane</location>
        <topology evidence="1">Multi-pass membrane protein</topology>
    </subcellularLocation>
</comment>
<sequence length="636" mass="64920">MTAPRTRPPGRALLLALAVLLLALLPARSAYAHAALLSTDPADGAALDQAPDAITLRFNEAVQPVPDATRLVDAIGNEHTLDAEVSNQDVVIALPTDLGEGAYYLNWRVVSADAHPIAGVLAFTIGDAQPAAEPPALDAPEESPWASAAASTLHYLGLLVFAGFLFFRTVIARKLWPPRNQRSGTALRPRNRLLLATGLAAVLGAALAVPLGALDAAGLAAGRIADVGAWRELASADSLTVMALTAIGVAGAYAAFTRGRGRWAAPVALAAAALAVAAPAFVGHTRSFGLRALMIGADVVHLATGAIWAGGLAGLLIVLARWRRTDDPTHAAAIVARFSTWAGWTVAALGASGLVMGLSIHRDWGEFLASDHGRALIIKLALVAVALALAAWNRQRLVPLIAKAEAEGVSDGAVRAAAKKPDGGTAESAAKDAAQIVVGVPGGATANPPECAADAIPGGVARSIAGKDDPPADLADSPDHRSAGLARLRRILRFEAAIVGAVAVVTGLLVHLSPATEAAEPPPPPPGGEATLHAELDGGGSAEIHLAPGTAGENTIELILTGADGLPLEPLEPPTVSAALPERDFGPIAAIVHEIGPGSYHCILDLPLTGTWELEVQVRISEFGSESAVFTVEVGA</sequence>
<protein>
    <recommendedName>
        <fullName evidence="15">Copper resistance protein CopC</fullName>
    </recommendedName>
</protein>
<evidence type="ECO:0000256" key="3">
    <source>
        <dbReference type="ARBA" id="ARBA00022692"/>
    </source>
</evidence>
<dbReference type="InterPro" id="IPR032694">
    <property type="entry name" value="CopC/D"/>
</dbReference>
<feature type="transmembrane region" description="Helical" evidence="9">
    <location>
        <begin position="302"/>
        <end position="320"/>
    </location>
</feature>
<gene>
    <name evidence="13" type="ORF">E9998_09885</name>
</gene>
<reference evidence="13 14" key="1">
    <citation type="journal article" date="2018" name="Int. J. Syst. Evol. Microbiol.">
        <title>Glycomyces paridis sp. nov., isolated from the medicinal plant Paris polyphylla.</title>
        <authorList>
            <person name="Fang X.M."/>
            <person name="Bai J.L."/>
            <person name="Su J."/>
            <person name="Zhao L.L."/>
            <person name="Liu H.Y."/>
            <person name="Ma B.P."/>
            <person name="Zhang Y.Q."/>
            <person name="Yu L.Y."/>
        </authorList>
    </citation>
    <scope>NUCLEOTIDE SEQUENCE [LARGE SCALE GENOMIC DNA]</scope>
    <source>
        <strain evidence="13 14">CPCC 204357</strain>
    </source>
</reference>
<dbReference type="GO" id="GO:0005886">
    <property type="term" value="C:plasma membrane"/>
    <property type="evidence" value="ECO:0007669"/>
    <property type="project" value="UniProtKB-SubCell"/>
</dbReference>
<evidence type="ECO:0000259" key="11">
    <source>
        <dbReference type="Pfam" id="PF04234"/>
    </source>
</evidence>
<dbReference type="Gene3D" id="2.60.40.1220">
    <property type="match status" value="1"/>
</dbReference>
<evidence type="ECO:0000256" key="6">
    <source>
        <dbReference type="ARBA" id="ARBA00022989"/>
    </source>
</evidence>
<dbReference type="EMBL" id="STGX01000006">
    <property type="protein sequence ID" value="THV29045.1"/>
    <property type="molecule type" value="Genomic_DNA"/>
</dbReference>
<evidence type="ECO:0000256" key="1">
    <source>
        <dbReference type="ARBA" id="ARBA00004651"/>
    </source>
</evidence>
<evidence type="ECO:0000256" key="4">
    <source>
        <dbReference type="ARBA" id="ARBA00022723"/>
    </source>
</evidence>
<feature type="chain" id="PRO_5039379409" description="Copper resistance protein CopC" evidence="10">
    <location>
        <begin position="35"/>
        <end position="636"/>
    </location>
</feature>
<dbReference type="PANTHER" id="PTHR34820:SF4">
    <property type="entry name" value="INNER MEMBRANE PROTEIN YEBZ"/>
    <property type="match status" value="1"/>
</dbReference>
<evidence type="ECO:0000313" key="14">
    <source>
        <dbReference type="Proteomes" id="UP000305792"/>
    </source>
</evidence>
<dbReference type="Proteomes" id="UP000305792">
    <property type="component" value="Unassembled WGS sequence"/>
</dbReference>
<keyword evidence="7" id="KW-0186">Copper</keyword>
<feature type="transmembrane region" description="Helical" evidence="9">
    <location>
        <begin position="233"/>
        <end position="256"/>
    </location>
</feature>
<dbReference type="InterPro" id="IPR007348">
    <property type="entry name" value="CopC_dom"/>
</dbReference>
<evidence type="ECO:0000256" key="7">
    <source>
        <dbReference type="ARBA" id="ARBA00023008"/>
    </source>
</evidence>
<feature type="transmembrane region" description="Helical" evidence="9">
    <location>
        <begin position="263"/>
        <end position="282"/>
    </location>
</feature>
<feature type="domain" description="CopC" evidence="11">
    <location>
        <begin position="33"/>
        <end position="125"/>
    </location>
</feature>
<evidence type="ECO:0000256" key="2">
    <source>
        <dbReference type="ARBA" id="ARBA00022475"/>
    </source>
</evidence>
<dbReference type="GO" id="GO:0005507">
    <property type="term" value="F:copper ion binding"/>
    <property type="evidence" value="ECO:0007669"/>
    <property type="project" value="InterPro"/>
</dbReference>
<keyword evidence="2" id="KW-1003">Cell membrane</keyword>
<dbReference type="OrthoDB" id="5242236at2"/>
<organism evidence="13 14">
    <name type="scientific">Glycomyces paridis</name>
    <dbReference type="NCBI Taxonomy" id="2126555"/>
    <lineage>
        <taxon>Bacteria</taxon>
        <taxon>Bacillati</taxon>
        <taxon>Actinomycetota</taxon>
        <taxon>Actinomycetes</taxon>
        <taxon>Glycomycetales</taxon>
        <taxon>Glycomycetaceae</taxon>
        <taxon>Glycomyces</taxon>
    </lineage>
</organism>
<evidence type="ECO:0000313" key="13">
    <source>
        <dbReference type="EMBL" id="THV29045.1"/>
    </source>
</evidence>
<accession>A0A4S8PHF4</accession>
<comment type="caution">
    <text evidence="13">The sequence shown here is derived from an EMBL/GenBank/DDBJ whole genome shotgun (WGS) entry which is preliminary data.</text>
</comment>
<feature type="domain" description="Copper resistance protein D" evidence="12">
    <location>
        <begin position="333"/>
        <end position="413"/>
    </location>
</feature>
<dbReference type="GO" id="GO:0042597">
    <property type="term" value="C:periplasmic space"/>
    <property type="evidence" value="ECO:0007669"/>
    <property type="project" value="InterPro"/>
</dbReference>
<feature type="transmembrane region" description="Helical" evidence="9">
    <location>
        <begin position="372"/>
        <end position="392"/>
    </location>
</feature>
<dbReference type="SUPFAM" id="SSF81296">
    <property type="entry name" value="E set domains"/>
    <property type="match status" value="1"/>
</dbReference>
<evidence type="ECO:0000256" key="8">
    <source>
        <dbReference type="ARBA" id="ARBA00023136"/>
    </source>
</evidence>
<keyword evidence="5 10" id="KW-0732">Signal</keyword>
<feature type="transmembrane region" description="Helical" evidence="9">
    <location>
        <begin position="153"/>
        <end position="172"/>
    </location>
</feature>
<evidence type="ECO:0008006" key="15">
    <source>
        <dbReference type="Google" id="ProtNLM"/>
    </source>
</evidence>
<evidence type="ECO:0000256" key="9">
    <source>
        <dbReference type="SAM" id="Phobius"/>
    </source>
</evidence>
<keyword evidence="6 9" id="KW-1133">Transmembrane helix</keyword>
<dbReference type="InterPro" id="IPR008457">
    <property type="entry name" value="Cu-R_CopD_dom"/>
</dbReference>
<feature type="signal peptide" evidence="10">
    <location>
        <begin position="1"/>
        <end position="34"/>
    </location>
</feature>
<evidence type="ECO:0000256" key="10">
    <source>
        <dbReference type="SAM" id="SignalP"/>
    </source>
</evidence>
<feature type="transmembrane region" description="Helical" evidence="9">
    <location>
        <begin position="193"/>
        <end position="213"/>
    </location>
</feature>
<dbReference type="GO" id="GO:0046688">
    <property type="term" value="P:response to copper ion"/>
    <property type="evidence" value="ECO:0007669"/>
    <property type="project" value="InterPro"/>
</dbReference>
<dbReference type="PANTHER" id="PTHR34820">
    <property type="entry name" value="INNER MEMBRANE PROTEIN YEBZ"/>
    <property type="match status" value="1"/>
</dbReference>
<keyword evidence="3 9" id="KW-0812">Transmembrane</keyword>
<dbReference type="Pfam" id="PF04234">
    <property type="entry name" value="CopC"/>
    <property type="match status" value="1"/>
</dbReference>
<keyword evidence="8 9" id="KW-0472">Membrane</keyword>
<evidence type="ECO:0000259" key="12">
    <source>
        <dbReference type="Pfam" id="PF05425"/>
    </source>
</evidence>
<dbReference type="GO" id="GO:0006825">
    <property type="term" value="P:copper ion transport"/>
    <property type="evidence" value="ECO:0007669"/>
    <property type="project" value="InterPro"/>
</dbReference>
<keyword evidence="4" id="KW-0479">Metal-binding</keyword>
<dbReference type="InterPro" id="IPR014756">
    <property type="entry name" value="Ig_E-set"/>
</dbReference>
<dbReference type="RefSeq" id="WP_136529539.1">
    <property type="nucleotide sequence ID" value="NZ_STGX01000006.1"/>
</dbReference>
<name>A0A4S8PHF4_9ACTN</name>
<feature type="transmembrane region" description="Helical" evidence="9">
    <location>
        <begin position="491"/>
        <end position="512"/>
    </location>
</feature>
<feature type="transmembrane region" description="Helical" evidence="9">
    <location>
        <begin position="341"/>
        <end position="360"/>
    </location>
</feature>
<evidence type="ECO:0000256" key="5">
    <source>
        <dbReference type="ARBA" id="ARBA00022729"/>
    </source>
</evidence>
<proteinExistence type="predicted"/>
<dbReference type="AlphaFoldDB" id="A0A4S8PHF4"/>
<dbReference type="InterPro" id="IPR014755">
    <property type="entry name" value="Cu-Rt/internalin_Ig-like"/>
</dbReference>
<keyword evidence="14" id="KW-1185">Reference proteome</keyword>
<dbReference type="Pfam" id="PF05425">
    <property type="entry name" value="CopD"/>
    <property type="match status" value="1"/>
</dbReference>